<feature type="transmembrane region" description="Helical" evidence="7">
    <location>
        <begin position="168"/>
        <end position="191"/>
    </location>
</feature>
<evidence type="ECO:0000313" key="8">
    <source>
        <dbReference type="EMBL" id="KXI28696.1"/>
    </source>
</evidence>
<evidence type="ECO:0000256" key="7">
    <source>
        <dbReference type="SAM" id="Phobius"/>
    </source>
</evidence>
<comment type="caution">
    <text evidence="8">The sequence shown here is derived from an EMBL/GenBank/DDBJ whole genome shotgun (WGS) entry which is preliminary data.</text>
</comment>
<dbReference type="InterPro" id="IPR019305">
    <property type="entry name" value="Uncharacterised_Smp"/>
</dbReference>
<sequence>MSLLNTSLTLQPLDRPSNFSIIKRLLNLVLVILGVTICVHLWLVHTEQAETWYKQQANQLGRSLGKLAAQTLVSPMLTQDKQNITQQLHYLVSDPYVSAVALYNQKGQLIDELDSNITIIARYKVDPSIPLVFIQNIRNQENDIVGYLRLVLDETKVMQYHFDYQQQLLQQLEVLLVLAGIIGFIICRAFYTFRYRQYRNPPNLEQD</sequence>
<dbReference type="RefSeq" id="WP_068377860.1">
    <property type="nucleotide sequence ID" value="NZ_LSNE01000006.1"/>
</dbReference>
<keyword evidence="5 7" id="KW-1133">Transmembrane helix</keyword>
<gene>
    <name evidence="8" type="ORF">AX660_16625</name>
</gene>
<name>A0A136A0C3_9ALTE</name>
<comment type="subcellular location">
    <subcellularLocation>
        <location evidence="1">Cell membrane</location>
    </subcellularLocation>
</comment>
<evidence type="ECO:0000256" key="4">
    <source>
        <dbReference type="ARBA" id="ARBA00022692"/>
    </source>
</evidence>
<dbReference type="GO" id="GO:0005886">
    <property type="term" value="C:plasma membrane"/>
    <property type="evidence" value="ECO:0007669"/>
    <property type="project" value="UniProtKB-SubCell"/>
</dbReference>
<evidence type="ECO:0008006" key="10">
    <source>
        <dbReference type="Google" id="ProtNLM"/>
    </source>
</evidence>
<evidence type="ECO:0000256" key="5">
    <source>
        <dbReference type="ARBA" id="ARBA00022989"/>
    </source>
</evidence>
<dbReference type="EMBL" id="LSNE01000006">
    <property type="protein sequence ID" value="KXI28696.1"/>
    <property type="molecule type" value="Genomic_DNA"/>
</dbReference>
<evidence type="ECO:0000256" key="1">
    <source>
        <dbReference type="ARBA" id="ARBA00004236"/>
    </source>
</evidence>
<comment type="similarity">
    <text evidence="2">Belongs to the Smp family.</text>
</comment>
<dbReference type="AlphaFoldDB" id="A0A136A0C3"/>
<keyword evidence="9" id="KW-1185">Reference proteome</keyword>
<keyword evidence="4 7" id="KW-0812">Transmembrane</keyword>
<dbReference type="Proteomes" id="UP000070299">
    <property type="component" value="Unassembled WGS sequence"/>
</dbReference>
<dbReference type="Pfam" id="PF10144">
    <property type="entry name" value="SMP_2"/>
    <property type="match status" value="1"/>
</dbReference>
<keyword evidence="3" id="KW-1003">Cell membrane</keyword>
<accession>A0A136A0C3</accession>
<protein>
    <recommendedName>
        <fullName evidence="10">Smp protein</fullName>
    </recommendedName>
</protein>
<dbReference type="OrthoDB" id="6386201at2"/>
<proteinExistence type="inferred from homology"/>
<organism evidence="8 9">
    <name type="scientific">Paraglaciecola hydrolytica</name>
    <dbReference type="NCBI Taxonomy" id="1799789"/>
    <lineage>
        <taxon>Bacteria</taxon>
        <taxon>Pseudomonadati</taxon>
        <taxon>Pseudomonadota</taxon>
        <taxon>Gammaproteobacteria</taxon>
        <taxon>Alteromonadales</taxon>
        <taxon>Alteromonadaceae</taxon>
        <taxon>Paraglaciecola</taxon>
    </lineage>
</organism>
<feature type="transmembrane region" description="Helical" evidence="7">
    <location>
        <begin position="25"/>
        <end position="44"/>
    </location>
</feature>
<evidence type="ECO:0000256" key="3">
    <source>
        <dbReference type="ARBA" id="ARBA00022475"/>
    </source>
</evidence>
<evidence type="ECO:0000256" key="6">
    <source>
        <dbReference type="ARBA" id="ARBA00023136"/>
    </source>
</evidence>
<keyword evidence="6 7" id="KW-0472">Membrane</keyword>
<reference evidence="9" key="1">
    <citation type="submission" date="2016-02" db="EMBL/GenBank/DDBJ databases">
        <authorList>
            <person name="Schultz-Johansen M."/>
            <person name="Glaring M.A."/>
            <person name="Bech P.K."/>
            <person name="Stougaard P."/>
        </authorList>
    </citation>
    <scope>NUCLEOTIDE SEQUENCE [LARGE SCALE GENOMIC DNA]</scope>
    <source>
        <strain evidence="9">S66</strain>
    </source>
</reference>
<evidence type="ECO:0000256" key="2">
    <source>
        <dbReference type="ARBA" id="ARBA00005362"/>
    </source>
</evidence>
<evidence type="ECO:0000313" key="9">
    <source>
        <dbReference type="Proteomes" id="UP000070299"/>
    </source>
</evidence>